<evidence type="ECO:0000256" key="3">
    <source>
        <dbReference type="ARBA" id="ARBA00022737"/>
    </source>
</evidence>
<comment type="subcellular location">
    <subcellularLocation>
        <location evidence="1">Cytoplasm</location>
    </subcellularLocation>
</comment>
<evidence type="ECO:0000313" key="5">
    <source>
        <dbReference type="Proteomes" id="UP001266305"/>
    </source>
</evidence>
<comment type="caution">
    <text evidence="4">The sequence shown here is derived from an EMBL/GenBank/DDBJ whole genome shotgun (WGS) entry which is preliminary data.</text>
</comment>
<dbReference type="PANTHER" id="PTHR45690:SF19">
    <property type="entry name" value="NACHT, LRR AND PYD DOMAINS-CONTAINING PROTEIN 3"/>
    <property type="match status" value="1"/>
</dbReference>
<reference evidence="4 5" key="1">
    <citation type="submission" date="2023-05" db="EMBL/GenBank/DDBJ databases">
        <title>B98-5 Cell Line De Novo Hybrid Assembly: An Optical Mapping Approach.</title>
        <authorList>
            <person name="Kananen K."/>
            <person name="Auerbach J.A."/>
            <person name="Kautto E."/>
            <person name="Blachly J.S."/>
        </authorList>
    </citation>
    <scope>NUCLEOTIDE SEQUENCE [LARGE SCALE GENOMIC DNA]</scope>
    <source>
        <strain evidence="4">B95-8</strain>
        <tissue evidence="4">Cell line</tissue>
    </source>
</reference>
<dbReference type="SMART" id="SM00368">
    <property type="entry name" value="LRR_RI"/>
    <property type="match status" value="1"/>
</dbReference>
<keyword evidence="5" id="KW-1185">Reference proteome</keyword>
<protein>
    <submittedName>
        <fullName evidence="4">Uncharacterized protein</fullName>
    </submittedName>
</protein>
<dbReference type="EMBL" id="JASSZA010000005">
    <property type="protein sequence ID" value="KAK2111598.1"/>
    <property type="molecule type" value="Genomic_DNA"/>
</dbReference>
<dbReference type="InterPro" id="IPR032675">
    <property type="entry name" value="LRR_dom_sf"/>
</dbReference>
<proteinExistence type="predicted"/>
<keyword evidence="2" id="KW-0963">Cytoplasm</keyword>
<organism evidence="4 5">
    <name type="scientific">Saguinus oedipus</name>
    <name type="common">Cotton-top tamarin</name>
    <name type="synonym">Oedipomidas oedipus</name>
    <dbReference type="NCBI Taxonomy" id="9490"/>
    <lineage>
        <taxon>Eukaryota</taxon>
        <taxon>Metazoa</taxon>
        <taxon>Chordata</taxon>
        <taxon>Craniata</taxon>
        <taxon>Vertebrata</taxon>
        <taxon>Euteleostomi</taxon>
        <taxon>Mammalia</taxon>
        <taxon>Eutheria</taxon>
        <taxon>Euarchontoglires</taxon>
        <taxon>Primates</taxon>
        <taxon>Haplorrhini</taxon>
        <taxon>Platyrrhini</taxon>
        <taxon>Cebidae</taxon>
        <taxon>Callitrichinae</taxon>
        <taxon>Saguinus</taxon>
    </lineage>
</organism>
<dbReference type="Gene3D" id="3.80.10.10">
    <property type="entry name" value="Ribonuclease Inhibitor"/>
    <property type="match status" value="1"/>
</dbReference>
<dbReference type="SUPFAM" id="SSF52047">
    <property type="entry name" value="RNI-like"/>
    <property type="match status" value="1"/>
</dbReference>
<gene>
    <name evidence="4" type="ORF">P7K49_011344</name>
</gene>
<accession>A0ABQ9VQE4</accession>
<dbReference type="InterPro" id="IPR050637">
    <property type="entry name" value="NLRP_innate_immun_reg"/>
</dbReference>
<evidence type="ECO:0000256" key="1">
    <source>
        <dbReference type="ARBA" id="ARBA00004496"/>
    </source>
</evidence>
<evidence type="ECO:0000313" key="4">
    <source>
        <dbReference type="EMBL" id="KAK2111598.1"/>
    </source>
</evidence>
<evidence type="ECO:0000256" key="2">
    <source>
        <dbReference type="ARBA" id="ARBA00022490"/>
    </source>
</evidence>
<dbReference type="Proteomes" id="UP001266305">
    <property type="component" value="Unassembled WGS sequence"/>
</dbReference>
<sequence>MRQTEGTGREKEGRSEEQALRTVTWTGVYLSCRLVSCGLTSGCCQALASVLSTSPHLMELDLQQNDLDDVGVQLLCKGLRRPTCNLRRLGAFSEEVRETWASGFLRQGLPNQKKWSRQSNRNSLCLGSPVAELAIYNHRNSIPKRQYLCTPACCSPLSIFGYHHLPYVEEPLPRACPLWVDMADAASGPNTYLSNLGCF</sequence>
<keyword evidence="3" id="KW-0677">Repeat</keyword>
<dbReference type="PANTHER" id="PTHR45690">
    <property type="entry name" value="NACHT, LRR AND PYD DOMAINS-CONTAINING PROTEIN 12"/>
    <property type="match status" value="1"/>
</dbReference>
<name>A0ABQ9VQE4_SAGOE</name>